<evidence type="ECO:0000313" key="1">
    <source>
        <dbReference type="EMBL" id="CAG8673664.1"/>
    </source>
</evidence>
<comment type="caution">
    <text evidence="1">The sequence shown here is derived from an EMBL/GenBank/DDBJ whole genome shotgun (WGS) entry which is preliminary data.</text>
</comment>
<organism evidence="1 2">
    <name type="scientific">Racocetra fulgida</name>
    <dbReference type="NCBI Taxonomy" id="60492"/>
    <lineage>
        <taxon>Eukaryota</taxon>
        <taxon>Fungi</taxon>
        <taxon>Fungi incertae sedis</taxon>
        <taxon>Mucoromycota</taxon>
        <taxon>Glomeromycotina</taxon>
        <taxon>Glomeromycetes</taxon>
        <taxon>Diversisporales</taxon>
        <taxon>Gigasporaceae</taxon>
        <taxon>Racocetra</taxon>
    </lineage>
</organism>
<feature type="non-terminal residue" evidence="1">
    <location>
        <position position="71"/>
    </location>
</feature>
<name>A0A9N9HGH0_9GLOM</name>
<protein>
    <submittedName>
        <fullName evidence="1">17288_t:CDS:1</fullName>
    </submittedName>
</protein>
<keyword evidence="2" id="KW-1185">Reference proteome</keyword>
<dbReference type="AlphaFoldDB" id="A0A9N9HGH0"/>
<dbReference type="EMBL" id="CAJVPZ010016469">
    <property type="protein sequence ID" value="CAG8673664.1"/>
    <property type="molecule type" value="Genomic_DNA"/>
</dbReference>
<proteinExistence type="predicted"/>
<evidence type="ECO:0000313" key="2">
    <source>
        <dbReference type="Proteomes" id="UP000789396"/>
    </source>
</evidence>
<reference evidence="1" key="1">
    <citation type="submission" date="2021-06" db="EMBL/GenBank/DDBJ databases">
        <authorList>
            <person name="Kallberg Y."/>
            <person name="Tangrot J."/>
            <person name="Rosling A."/>
        </authorList>
    </citation>
    <scope>NUCLEOTIDE SEQUENCE</scope>
    <source>
        <strain evidence="1">IN212</strain>
    </source>
</reference>
<accession>A0A9N9HGH0</accession>
<gene>
    <name evidence="1" type="ORF">RFULGI_LOCUS9329</name>
</gene>
<sequence>MGYAVVSTFVQAYLFTYPSWQQFPNQQELFLSTSLAVSSSSNPFFVKQQAVQNMSSHNLSPKIQFSQYGFQ</sequence>
<dbReference type="Proteomes" id="UP000789396">
    <property type="component" value="Unassembled WGS sequence"/>
</dbReference>